<dbReference type="PANTHER" id="PTHR31650">
    <property type="entry name" value="O-ACYLTRANSFERASE (WSD1-LIKE) FAMILY PROTEIN"/>
    <property type="match status" value="1"/>
</dbReference>
<proteinExistence type="predicted"/>
<dbReference type="GO" id="GO:0008374">
    <property type="term" value="F:O-acyltransferase activity"/>
    <property type="evidence" value="ECO:0007669"/>
    <property type="project" value="InterPro"/>
</dbReference>
<keyword evidence="3" id="KW-1185">Reference proteome</keyword>
<reference evidence="2" key="1">
    <citation type="journal article" date="2023" name="Plant J.">
        <title>Genome sequences and population genomics provide insights into the demographic history, inbreeding, and mutation load of two 'living fossil' tree species of Dipteronia.</title>
        <authorList>
            <person name="Feng Y."/>
            <person name="Comes H.P."/>
            <person name="Chen J."/>
            <person name="Zhu S."/>
            <person name="Lu R."/>
            <person name="Zhang X."/>
            <person name="Li P."/>
            <person name="Qiu J."/>
            <person name="Olsen K.M."/>
            <person name="Qiu Y."/>
        </authorList>
    </citation>
    <scope>NUCLEOTIDE SEQUENCE</scope>
    <source>
        <strain evidence="2">NBL</strain>
    </source>
</reference>
<organism evidence="2 3">
    <name type="scientific">Dipteronia sinensis</name>
    <dbReference type="NCBI Taxonomy" id="43782"/>
    <lineage>
        <taxon>Eukaryota</taxon>
        <taxon>Viridiplantae</taxon>
        <taxon>Streptophyta</taxon>
        <taxon>Embryophyta</taxon>
        <taxon>Tracheophyta</taxon>
        <taxon>Spermatophyta</taxon>
        <taxon>Magnoliopsida</taxon>
        <taxon>eudicotyledons</taxon>
        <taxon>Gunneridae</taxon>
        <taxon>Pentapetalae</taxon>
        <taxon>rosids</taxon>
        <taxon>malvids</taxon>
        <taxon>Sapindales</taxon>
        <taxon>Sapindaceae</taxon>
        <taxon>Hippocastanoideae</taxon>
        <taxon>Acereae</taxon>
        <taxon>Dipteronia</taxon>
    </lineage>
</organism>
<dbReference type="PANTHER" id="PTHR31650:SF38">
    <property type="entry name" value="O-ACYLTRANSFERASE WSD1-LIKE"/>
    <property type="match status" value="1"/>
</dbReference>
<dbReference type="GO" id="GO:0019432">
    <property type="term" value="P:triglyceride biosynthetic process"/>
    <property type="evidence" value="ECO:0007669"/>
    <property type="project" value="TreeGrafter"/>
</dbReference>
<feature type="domain" description="O-acyltransferase WSD1 C-terminal" evidence="1">
    <location>
        <begin position="274"/>
        <end position="301"/>
    </location>
</feature>
<evidence type="ECO:0000259" key="1">
    <source>
        <dbReference type="Pfam" id="PF06974"/>
    </source>
</evidence>
<dbReference type="Proteomes" id="UP001281410">
    <property type="component" value="Unassembled WGS sequence"/>
</dbReference>
<dbReference type="GO" id="GO:0005886">
    <property type="term" value="C:plasma membrane"/>
    <property type="evidence" value="ECO:0007669"/>
    <property type="project" value="TreeGrafter"/>
</dbReference>
<evidence type="ECO:0000313" key="2">
    <source>
        <dbReference type="EMBL" id="KAK3182736.1"/>
    </source>
</evidence>
<name>A0AAD9ZHV2_9ROSI</name>
<dbReference type="InterPro" id="IPR009721">
    <property type="entry name" value="O-acyltransferase_WSD1_C"/>
</dbReference>
<dbReference type="InterPro" id="IPR045034">
    <property type="entry name" value="O-acyltransferase_WSD1-like"/>
</dbReference>
<dbReference type="EMBL" id="JANJYJ010000010">
    <property type="protein sequence ID" value="KAK3182736.1"/>
    <property type="molecule type" value="Genomic_DNA"/>
</dbReference>
<dbReference type="AlphaFoldDB" id="A0AAD9ZHV2"/>
<accession>A0AAD9ZHV2</accession>
<comment type="caution">
    <text evidence="2">The sequence shown here is derived from an EMBL/GenBank/DDBJ whole genome shotgun (WGS) entry which is preliminary data.</text>
</comment>
<gene>
    <name evidence="2" type="ORF">Dsin_030022</name>
</gene>
<dbReference type="Pfam" id="PF06974">
    <property type="entry name" value="WS_DGAT_C"/>
    <property type="match status" value="1"/>
</dbReference>
<evidence type="ECO:0000313" key="3">
    <source>
        <dbReference type="Proteomes" id="UP001281410"/>
    </source>
</evidence>
<sequence length="320" mass="35590">MGVLKPIKVKADVRENGEEDGGEPLSPMARLFHQPNSNIFITVMIGFKTKINSQFIKANLVHTLLRHPRFSSLQVVDEKVEGGMQRVPTNVDLDNHVIVPNLEPNDNIDSPDKIVEDYVSNLTSTTLSVMALLSSLLLASSRKVSDPQALPTLPIMKKKANSNTETSLKSEFGSTGATPRRFVHRMVGLDDVKLVKNAMNNTINDVMVGVTQAGLSRYLNRKYGESKIDKGSSEKYNNLPQNIRLRASSAVNPRPSAGTQELADMMSKGSLARWGNQIGYMLCPFTIALRDDPLDYVGQAKPKQQWIGRRLLWRLPLHIF</sequence>
<protein>
    <recommendedName>
        <fullName evidence="1">O-acyltransferase WSD1 C-terminal domain-containing protein</fullName>
    </recommendedName>
</protein>